<dbReference type="InterPro" id="IPR003653">
    <property type="entry name" value="Peptidase_C48_C"/>
</dbReference>
<feature type="region of interest" description="Disordered" evidence="4">
    <location>
        <begin position="1"/>
        <end position="30"/>
    </location>
</feature>
<dbReference type="InterPro" id="IPR038765">
    <property type="entry name" value="Papain-like_cys_pep_sf"/>
</dbReference>
<gene>
    <name evidence="6" type="ORF">JVT61DRAFT_1855</name>
</gene>
<evidence type="ECO:0000259" key="5">
    <source>
        <dbReference type="PROSITE" id="PS50600"/>
    </source>
</evidence>
<evidence type="ECO:0000256" key="3">
    <source>
        <dbReference type="ARBA" id="ARBA00022801"/>
    </source>
</evidence>
<dbReference type="OrthoDB" id="2979847at2759"/>
<sequence>MLQVQESDQGAAQPFNLPKETLSKDSEGTEIPTTIPPAIKAQLFPPEKLSLSAFITFDLPPRAPTGSEPNQYFCMLAPDTLTTPAVSDALWSLPLPPHQDIRQLSLQAAHAWKNGSRSLVYAHANDPRRFPFWLLPFWRAISELHDVQTGWRATQQFVSQLTPHHHEATVFSTHMSGLTWADRVEVGGLGDWIQVQDLRQFASREWLNGSHLNLMLGVMFERFTAMDAAIEHRYKIQNTYFCPRICAMFANQANYTKKESVIRDTGTRLADIPHTICFLAHVCGNHWTAFAIDSGNLQIHYGDSLQAPVPADLKSTIEWWLSNHFSSPFTWSSLEICEQSDSYSCGLLAANALMHYINPSAHLLLEPHPTALDVARLCWGNMIISAQVRYCMWSTTRTYFLTLVSRHYHTATKLKTMPVPPIHYYYCRRVRQYHPKCLNSHYKTRYTNLDIILTPCQNHQKSDRRYANIRSLCFLISPTWRVHRHYVNLLSHQTSALPLPPFIKNKIPHPMMMKTRRKGSLVPSLMLCHRRKGHLWTWDVEWVVLAPRCLTK</sequence>
<dbReference type="Gene3D" id="3.40.395.10">
    <property type="entry name" value="Adenoviral Proteinase, Chain A"/>
    <property type="match status" value="1"/>
</dbReference>
<evidence type="ECO:0000313" key="7">
    <source>
        <dbReference type="Proteomes" id="UP000683000"/>
    </source>
</evidence>
<proteinExistence type="inferred from homology"/>
<evidence type="ECO:0000256" key="4">
    <source>
        <dbReference type="SAM" id="MobiDB-lite"/>
    </source>
</evidence>
<feature type="compositionally biased region" description="Polar residues" evidence="4">
    <location>
        <begin position="1"/>
        <end position="10"/>
    </location>
</feature>
<feature type="domain" description="Ubiquitin-like protease family profile" evidence="5">
    <location>
        <begin position="191"/>
        <end position="356"/>
    </location>
</feature>
<dbReference type="EMBL" id="JAGFBS010000011">
    <property type="protein sequence ID" value="KAG6376829.1"/>
    <property type="molecule type" value="Genomic_DNA"/>
</dbReference>
<evidence type="ECO:0000256" key="2">
    <source>
        <dbReference type="ARBA" id="ARBA00022670"/>
    </source>
</evidence>
<organism evidence="6 7">
    <name type="scientific">Boletus reticuloceps</name>
    <dbReference type="NCBI Taxonomy" id="495285"/>
    <lineage>
        <taxon>Eukaryota</taxon>
        <taxon>Fungi</taxon>
        <taxon>Dikarya</taxon>
        <taxon>Basidiomycota</taxon>
        <taxon>Agaricomycotina</taxon>
        <taxon>Agaricomycetes</taxon>
        <taxon>Agaricomycetidae</taxon>
        <taxon>Boletales</taxon>
        <taxon>Boletineae</taxon>
        <taxon>Boletaceae</taxon>
        <taxon>Boletoideae</taxon>
        <taxon>Boletus</taxon>
    </lineage>
</organism>
<dbReference type="GO" id="GO:0019783">
    <property type="term" value="F:ubiquitin-like protein peptidase activity"/>
    <property type="evidence" value="ECO:0007669"/>
    <property type="project" value="UniProtKB-ARBA"/>
</dbReference>
<dbReference type="GO" id="GO:0008234">
    <property type="term" value="F:cysteine-type peptidase activity"/>
    <property type="evidence" value="ECO:0007669"/>
    <property type="project" value="InterPro"/>
</dbReference>
<dbReference type="Proteomes" id="UP000683000">
    <property type="component" value="Unassembled WGS sequence"/>
</dbReference>
<comment type="similarity">
    <text evidence="1">Belongs to the peptidase C48 family.</text>
</comment>
<reference evidence="6" key="1">
    <citation type="submission" date="2021-03" db="EMBL/GenBank/DDBJ databases">
        <title>Evolutionary innovations through gain and loss of genes in the ectomycorrhizal Boletales.</title>
        <authorList>
            <person name="Wu G."/>
            <person name="Miyauchi S."/>
            <person name="Morin E."/>
            <person name="Yang Z.-L."/>
            <person name="Xu J."/>
            <person name="Martin F.M."/>
        </authorList>
    </citation>
    <scope>NUCLEOTIDE SEQUENCE</scope>
    <source>
        <strain evidence="6">BR01</strain>
    </source>
</reference>
<dbReference type="AlphaFoldDB" id="A0A8I2YRG1"/>
<evidence type="ECO:0000256" key="1">
    <source>
        <dbReference type="ARBA" id="ARBA00005234"/>
    </source>
</evidence>
<dbReference type="GO" id="GO:0006508">
    <property type="term" value="P:proteolysis"/>
    <property type="evidence" value="ECO:0007669"/>
    <property type="project" value="UniProtKB-KW"/>
</dbReference>
<comment type="caution">
    <text evidence="6">The sequence shown here is derived from an EMBL/GenBank/DDBJ whole genome shotgun (WGS) entry which is preliminary data.</text>
</comment>
<keyword evidence="3" id="KW-0378">Hydrolase</keyword>
<evidence type="ECO:0000313" key="6">
    <source>
        <dbReference type="EMBL" id="KAG6376829.1"/>
    </source>
</evidence>
<name>A0A8I2YRG1_9AGAM</name>
<protein>
    <recommendedName>
        <fullName evidence="5">Ubiquitin-like protease family profile domain-containing protein</fullName>
    </recommendedName>
</protein>
<dbReference type="SUPFAM" id="SSF54001">
    <property type="entry name" value="Cysteine proteinases"/>
    <property type="match status" value="1"/>
</dbReference>
<accession>A0A8I2YRG1</accession>
<keyword evidence="7" id="KW-1185">Reference proteome</keyword>
<dbReference type="Pfam" id="PF02902">
    <property type="entry name" value="Peptidase_C48"/>
    <property type="match status" value="1"/>
</dbReference>
<dbReference type="PROSITE" id="PS50600">
    <property type="entry name" value="ULP_PROTEASE"/>
    <property type="match status" value="1"/>
</dbReference>
<keyword evidence="2" id="KW-0645">Protease</keyword>